<dbReference type="GO" id="GO:0008955">
    <property type="term" value="F:peptidoglycan glycosyltransferase activity"/>
    <property type="evidence" value="ECO:0007669"/>
    <property type="project" value="UniProtKB-UniRule"/>
</dbReference>
<feature type="region of interest" description="Disordered" evidence="20">
    <location>
        <begin position="162"/>
        <end position="203"/>
    </location>
</feature>
<feature type="compositionally biased region" description="Polar residues" evidence="20">
    <location>
        <begin position="929"/>
        <end position="942"/>
    </location>
</feature>
<feature type="compositionally biased region" description="Pro residues" evidence="20">
    <location>
        <begin position="946"/>
        <end position="960"/>
    </location>
</feature>
<dbReference type="Pfam" id="PF00905">
    <property type="entry name" value="Transpeptidase"/>
    <property type="match status" value="1"/>
</dbReference>
<dbReference type="GO" id="GO:0071555">
    <property type="term" value="P:cell wall organization"/>
    <property type="evidence" value="ECO:0007669"/>
    <property type="project" value="UniProtKB-KW"/>
</dbReference>
<keyword evidence="15" id="KW-0511">Multifunctional enzyme</keyword>
<dbReference type="STRING" id="34059.A9308_07600"/>
<dbReference type="InterPro" id="IPR036950">
    <property type="entry name" value="PBP_transglycosylase"/>
</dbReference>
<comment type="subcellular location">
    <subcellularLocation>
        <location evidence="1">Cell membrane</location>
    </subcellularLocation>
</comment>
<evidence type="ECO:0000256" key="19">
    <source>
        <dbReference type="NCBIfam" id="TIGR02071"/>
    </source>
</evidence>
<keyword evidence="6" id="KW-1003">Cell membrane</keyword>
<feature type="region of interest" description="Disordered" evidence="20">
    <location>
        <begin position="929"/>
        <end position="994"/>
    </location>
</feature>
<keyword evidence="9" id="KW-0328">Glycosyltransferase</keyword>
<evidence type="ECO:0000256" key="8">
    <source>
        <dbReference type="ARBA" id="ARBA00022670"/>
    </source>
</evidence>
<evidence type="ECO:0000256" key="14">
    <source>
        <dbReference type="ARBA" id="ARBA00023136"/>
    </source>
</evidence>
<feature type="transmembrane region" description="Helical" evidence="21">
    <location>
        <begin position="57"/>
        <end position="79"/>
    </location>
</feature>
<feature type="compositionally biased region" description="Basic and acidic residues" evidence="20">
    <location>
        <begin position="971"/>
        <end position="986"/>
    </location>
</feature>
<evidence type="ECO:0000256" key="18">
    <source>
        <dbReference type="ARBA" id="ARBA00049902"/>
    </source>
</evidence>
<evidence type="ECO:0000256" key="20">
    <source>
        <dbReference type="SAM" id="MobiDB-lite"/>
    </source>
</evidence>
<dbReference type="InterPro" id="IPR050396">
    <property type="entry name" value="Glycosyltr_51/Transpeptidase"/>
</dbReference>
<keyword evidence="21" id="KW-0812">Transmembrane</keyword>
<evidence type="ECO:0000256" key="12">
    <source>
        <dbReference type="ARBA" id="ARBA00022960"/>
    </source>
</evidence>
<evidence type="ECO:0000256" key="6">
    <source>
        <dbReference type="ARBA" id="ARBA00022475"/>
    </source>
</evidence>
<dbReference type="Gene3D" id="3.30.2060.10">
    <property type="entry name" value="Penicillin-binding protein 1b domain"/>
    <property type="match status" value="1"/>
</dbReference>
<dbReference type="Proteomes" id="UP000092508">
    <property type="component" value="Unassembled WGS sequence"/>
</dbReference>
<keyword evidence="7" id="KW-0121">Carboxypeptidase</keyword>
<dbReference type="GO" id="GO:0005886">
    <property type="term" value="C:plasma membrane"/>
    <property type="evidence" value="ECO:0007669"/>
    <property type="project" value="UniProtKB-SubCell"/>
</dbReference>
<dbReference type="Pfam" id="PF00912">
    <property type="entry name" value="Transgly"/>
    <property type="match status" value="1"/>
</dbReference>
<dbReference type="NCBIfam" id="TIGR02074">
    <property type="entry name" value="PBP_1a_fam"/>
    <property type="match status" value="1"/>
</dbReference>
<evidence type="ECO:0000256" key="10">
    <source>
        <dbReference type="ARBA" id="ARBA00022679"/>
    </source>
</evidence>
<dbReference type="Gene3D" id="1.10.3810.10">
    <property type="entry name" value="Biosynthetic peptidoglycan transglycosylase-like"/>
    <property type="match status" value="1"/>
</dbReference>
<comment type="similarity">
    <text evidence="4">In the N-terminal section; belongs to the glycosyltransferase 51 family.</text>
</comment>
<reference evidence="24 25" key="1">
    <citation type="submission" date="2016-06" db="EMBL/GenBank/DDBJ databases">
        <title>Draft genome of Moraxella atlantae CCUG 66109.</title>
        <authorList>
            <person name="Salva-Serra F."/>
            <person name="Engstrom-Jakobsson H."/>
            <person name="Thorell K."/>
            <person name="Gonzales-Siles L."/>
            <person name="Karlsson R."/>
            <person name="Boulund F."/>
            <person name="Engstrand L."/>
            <person name="Kristiansson E."/>
            <person name="Moore E."/>
        </authorList>
    </citation>
    <scope>NUCLEOTIDE SEQUENCE [LARGE SCALE GENOMIC DNA]</scope>
    <source>
        <strain evidence="24 25">CCUG 66109</strain>
    </source>
</reference>
<evidence type="ECO:0000256" key="9">
    <source>
        <dbReference type="ARBA" id="ARBA00022676"/>
    </source>
</evidence>
<dbReference type="InterPro" id="IPR001264">
    <property type="entry name" value="Glyco_trans_51"/>
</dbReference>
<feature type="domain" description="Glycosyl transferase family 51" evidence="23">
    <location>
        <begin position="268"/>
        <end position="438"/>
    </location>
</feature>
<keyword evidence="16" id="KW-0961">Cell wall biogenesis/degradation</keyword>
<dbReference type="InterPro" id="IPR011813">
    <property type="entry name" value="PBP_1b"/>
</dbReference>
<dbReference type="InterPro" id="IPR012338">
    <property type="entry name" value="Beta-lactam/transpept-like"/>
</dbReference>
<feature type="compositionally biased region" description="Low complexity" evidence="20">
    <location>
        <begin position="961"/>
        <end position="970"/>
    </location>
</feature>
<dbReference type="GO" id="GO:0008360">
    <property type="term" value="P:regulation of cell shape"/>
    <property type="evidence" value="ECO:0007669"/>
    <property type="project" value="UniProtKB-KW"/>
</dbReference>
<evidence type="ECO:0000256" key="5">
    <source>
        <dbReference type="ARBA" id="ARBA00018637"/>
    </source>
</evidence>
<evidence type="ECO:0000256" key="13">
    <source>
        <dbReference type="ARBA" id="ARBA00022984"/>
    </source>
</evidence>
<dbReference type="SUPFAM" id="SSF53955">
    <property type="entry name" value="Lysozyme-like"/>
    <property type="match status" value="1"/>
</dbReference>
<evidence type="ECO:0000256" key="15">
    <source>
        <dbReference type="ARBA" id="ARBA00023268"/>
    </source>
</evidence>
<dbReference type="NCBIfam" id="TIGR02071">
    <property type="entry name" value="PBP_1b"/>
    <property type="match status" value="1"/>
</dbReference>
<dbReference type="InterPro" id="IPR023346">
    <property type="entry name" value="Lysozyme-like_dom_sf"/>
</dbReference>
<evidence type="ECO:0000256" key="17">
    <source>
        <dbReference type="ARBA" id="ARBA00034000"/>
    </source>
</evidence>
<organism evidence="24 25">
    <name type="scientific">Faucicola atlantae</name>
    <dbReference type="NCBI Taxonomy" id="34059"/>
    <lineage>
        <taxon>Bacteria</taxon>
        <taxon>Pseudomonadati</taxon>
        <taxon>Pseudomonadota</taxon>
        <taxon>Gammaproteobacteria</taxon>
        <taxon>Moraxellales</taxon>
        <taxon>Moraxellaceae</taxon>
        <taxon>Faucicola</taxon>
    </lineage>
</organism>
<comment type="catalytic activity">
    <reaction evidence="18">
        <text>[GlcNAc-(1-&gt;4)-Mur2Ac(oyl-L-Ala-gamma-D-Glu-L-Lys-D-Ala-D-Ala)](n)-di-trans,octa-cis-undecaprenyl diphosphate + beta-D-GlcNAc-(1-&gt;4)-Mur2Ac(oyl-L-Ala-gamma-D-Glu-L-Lys-D-Ala-D-Ala)-di-trans,octa-cis-undecaprenyl diphosphate = [GlcNAc-(1-&gt;4)-Mur2Ac(oyl-L-Ala-gamma-D-Glu-L-Lys-D-Ala-D-Ala)](n+1)-di-trans,octa-cis-undecaprenyl diphosphate + di-trans,octa-cis-undecaprenyl diphosphate + H(+)</text>
        <dbReference type="Rhea" id="RHEA:23708"/>
        <dbReference type="Rhea" id="RHEA-COMP:9602"/>
        <dbReference type="Rhea" id="RHEA-COMP:9603"/>
        <dbReference type="ChEBI" id="CHEBI:15378"/>
        <dbReference type="ChEBI" id="CHEBI:58405"/>
        <dbReference type="ChEBI" id="CHEBI:60033"/>
        <dbReference type="ChEBI" id="CHEBI:78435"/>
        <dbReference type="EC" id="2.4.99.28"/>
    </reaction>
</comment>
<evidence type="ECO:0000256" key="7">
    <source>
        <dbReference type="ARBA" id="ARBA00022645"/>
    </source>
</evidence>
<dbReference type="GO" id="GO:0008658">
    <property type="term" value="F:penicillin binding"/>
    <property type="evidence" value="ECO:0007669"/>
    <property type="project" value="UniProtKB-UniRule"/>
</dbReference>
<evidence type="ECO:0000259" key="23">
    <source>
        <dbReference type="Pfam" id="PF00912"/>
    </source>
</evidence>
<evidence type="ECO:0000256" key="16">
    <source>
        <dbReference type="ARBA" id="ARBA00023316"/>
    </source>
</evidence>
<protein>
    <recommendedName>
        <fullName evidence="5 19">Penicillin-binding protein 1B</fullName>
    </recommendedName>
</protein>
<feature type="compositionally biased region" description="Polar residues" evidence="20">
    <location>
        <begin position="173"/>
        <end position="196"/>
    </location>
</feature>
<keyword evidence="11" id="KW-0378">Hydrolase</keyword>
<comment type="caution">
    <text evidence="24">The sequence shown here is derived from an EMBL/GenBank/DDBJ whole genome shotgun (WGS) entry which is preliminary data.</text>
</comment>
<dbReference type="GO" id="GO:0009274">
    <property type="term" value="C:peptidoglycan-based cell wall"/>
    <property type="evidence" value="ECO:0007669"/>
    <property type="project" value="UniProtKB-UniRule"/>
</dbReference>
<sequence>MIDGVPNGSYHRHLVKQQLGKKLGKRAHSYTTATLSSPLPNSGQVVRISLYQQHGGYIISFVFSVVVIAALVWLALYVVHQDRLITRKFEGKRWNIPAKVYSQPLQLYQDAPVRGKDLEYWLSLINYRTADDYHTRGTYQKQTIRLKPSEMAAINAQYANTTAATQSTDNPDDPNSQNLPVPNAPQTPNAQDNQPDQPSPKRLTSDKATEYYIHTREFGFSQNQHTPEQVVRVVLQDDRVVQLQSTQPNAAATVLIEPVLLGGIYPDNNEDRIVLDISRIPKPLIDALIATEDREFYTHHGISLRGTARALVSNLTGGSRQGGSTITQQLIKNFYLNSDRTVKRKANEALMALLLEYHYGKQEILQTYINEINLGQNGNHSINGFGLAAQFYFNRPLNELRLDQYALLVGLAKGPTQYNPFRYPDAALARRNVVLHNMLTQGTISQAQYEQAIAQPLDVVKSPSIGQSRFPDYLDIVKRELNLTYDSDDLKNEGMRIFTSFDPLVQQAANQAVSESLKRLNKANRKTANQLQAALVSADPQTGELLAVVGSGTTFTGFNRAIDAKRQVGSLLKPIIYLTAFEQGKYNLASSVDDAPIRLKLSDGNTWTPTNYGGGSHGQVPLMTALANSYNQAAVRVGLDVGVPNIIAQLHNMGISKKIPEYPAMLLGALNLSPLDMLGVYQVLANGGYRVPIHTIRSVVDGKGQVIQTVKPEIVSDETRAEFDSVLLPTGATQTHQPVSPPAVYQTNFAMQKVVQNGTAKAALELGEDLNLAGKTGTTNDYRDAWFAGYSGNRVSVVWVGRDDNTPMGLSGATGALPMWIDFMQRLYLTPVALPVPSRIEPLWLQNGEGTLSDERCANAVLVPVDTKFLPEDSSQCAVALYRQEQERRFERQRTQDAADLFASTNARLQRSQGYAEATNQTAVVNNRTDAPDAANNSYFNQSQSNPPPAPSPSFNPTPSPSGNSPNTTTERPDTHYSADPSERMARPVAPVMP</sequence>
<dbReference type="InterPro" id="IPR001460">
    <property type="entry name" value="PCN-bd_Tpept"/>
</dbReference>
<dbReference type="PANTHER" id="PTHR32282">
    <property type="entry name" value="BINDING PROTEIN TRANSPEPTIDASE, PUTATIVE-RELATED"/>
    <property type="match status" value="1"/>
</dbReference>
<evidence type="ECO:0000256" key="21">
    <source>
        <dbReference type="SAM" id="Phobius"/>
    </source>
</evidence>
<evidence type="ECO:0000313" key="25">
    <source>
        <dbReference type="Proteomes" id="UP000092508"/>
    </source>
</evidence>
<dbReference type="UniPathway" id="UPA00219"/>
<evidence type="ECO:0000256" key="4">
    <source>
        <dbReference type="ARBA" id="ARBA00007739"/>
    </source>
</evidence>
<keyword evidence="12" id="KW-0133">Cell shape</keyword>
<evidence type="ECO:0000256" key="2">
    <source>
        <dbReference type="ARBA" id="ARBA00004752"/>
    </source>
</evidence>
<evidence type="ECO:0000256" key="3">
    <source>
        <dbReference type="ARBA" id="ARBA00007090"/>
    </source>
</evidence>
<evidence type="ECO:0000256" key="11">
    <source>
        <dbReference type="ARBA" id="ARBA00022801"/>
    </source>
</evidence>
<dbReference type="SUPFAM" id="SSF56601">
    <property type="entry name" value="beta-lactamase/transpeptidase-like"/>
    <property type="match status" value="1"/>
</dbReference>
<name>A0A1B8QBF8_9GAMM</name>
<gene>
    <name evidence="24" type="ORF">A9308_07600</name>
</gene>
<dbReference type="AlphaFoldDB" id="A0A1B8QBF8"/>
<keyword evidence="10" id="KW-0808">Transferase</keyword>
<dbReference type="FunFam" id="1.10.3810.10:FF:000001">
    <property type="entry name" value="Penicillin-binding protein 1A"/>
    <property type="match status" value="1"/>
</dbReference>
<comment type="similarity">
    <text evidence="3">In the C-terminal section; belongs to the transpeptidase family.</text>
</comment>
<dbReference type="GO" id="GO:0009252">
    <property type="term" value="P:peptidoglycan biosynthetic process"/>
    <property type="evidence" value="ECO:0007669"/>
    <property type="project" value="UniProtKB-UniRule"/>
</dbReference>
<proteinExistence type="inferred from homology"/>
<dbReference type="GO" id="GO:0046677">
    <property type="term" value="P:response to antibiotic"/>
    <property type="evidence" value="ECO:0007669"/>
    <property type="project" value="UniProtKB-UniRule"/>
</dbReference>
<evidence type="ECO:0000313" key="24">
    <source>
        <dbReference type="EMBL" id="OBX76785.1"/>
    </source>
</evidence>
<comment type="catalytic activity">
    <reaction evidence="17">
        <text>Preferential cleavage: (Ac)2-L-Lys-D-Ala-|-D-Ala. Also transpeptidation of peptidyl-alanyl moieties that are N-acyl substituents of D-alanine.</text>
        <dbReference type="EC" id="3.4.16.4"/>
    </reaction>
</comment>
<dbReference type="GO" id="GO:0006508">
    <property type="term" value="P:proteolysis"/>
    <property type="evidence" value="ECO:0007669"/>
    <property type="project" value="UniProtKB-KW"/>
</dbReference>
<dbReference type="PANTHER" id="PTHR32282:SF11">
    <property type="entry name" value="PENICILLIN-BINDING PROTEIN 1B"/>
    <property type="match status" value="1"/>
</dbReference>
<keyword evidence="8" id="KW-0645">Protease</keyword>
<accession>A0A1B8QBF8</accession>
<feature type="domain" description="Penicillin-binding protein transpeptidase" evidence="22">
    <location>
        <begin position="535"/>
        <end position="805"/>
    </location>
</feature>
<keyword evidence="13" id="KW-0573">Peptidoglycan synthesis</keyword>
<dbReference type="GO" id="GO:0009002">
    <property type="term" value="F:serine-type D-Ala-D-Ala carboxypeptidase activity"/>
    <property type="evidence" value="ECO:0007669"/>
    <property type="project" value="UniProtKB-EC"/>
</dbReference>
<evidence type="ECO:0000259" key="22">
    <source>
        <dbReference type="Pfam" id="PF00905"/>
    </source>
</evidence>
<comment type="pathway">
    <text evidence="2">Cell wall biogenesis; peptidoglycan biosynthesis.</text>
</comment>
<keyword evidence="21" id="KW-1133">Transmembrane helix</keyword>
<evidence type="ECO:0000256" key="1">
    <source>
        <dbReference type="ARBA" id="ARBA00004236"/>
    </source>
</evidence>
<keyword evidence="14 21" id="KW-0472">Membrane</keyword>
<dbReference type="GO" id="GO:0030288">
    <property type="term" value="C:outer membrane-bounded periplasmic space"/>
    <property type="evidence" value="ECO:0007669"/>
    <property type="project" value="TreeGrafter"/>
</dbReference>
<dbReference type="EMBL" id="LZMZ01000027">
    <property type="protein sequence ID" value="OBX76785.1"/>
    <property type="molecule type" value="Genomic_DNA"/>
</dbReference>
<dbReference type="Gene3D" id="3.40.710.10">
    <property type="entry name" value="DD-peptidase/beta-lactamase superfamily"/>
    <property type="match status" value="2"/>
</dbReference>